<keyword evidence="2" id="KW-1185">Reference proteome</keyword>
<reference evidence="1 2" key="1">
    <citation type="submission" date="2024-09" db="EMBL/GenBank/DDBJ databases">
        <title>Chromosome-scale assembly of Riccia sorocarpa.</title>
        <authorList>
            <person name="Paukszto L."/>
        </authorList>
    </citation>
    <scope>NUCLEOTIDE SEQUENCE [LARGE SCALE GENOMIC DNA]</scope>
    <source>
        <strain evidence="1">LP-2024</strain>
        <tissue evidence="1">Aerial parts of the thallus</tissue>
    </source>
</reference>
<sequence>MVKCAEIAGMVQGPMCRDPSASSYPTVTELEQEARKQQMVKCAEIDGMVQGPMCRDPSAGPYPTVTELEQEARKQQMVKCAEIAEMVQGPICRDPSASPYPTVTELEQEAASVYCQAKWKDSNSGKGSKFLVVDEGEGTVDLMVHEKMESSGLKIKEVSVIVQCLFSVFIVYAV</sequence>
<gene>
    <name evidence="1" type="ORF">R1sor_013880</name>
</gene>
<name>A0ABD3H9R2_9MARC</name>
<evidence type="ECO:0000313" key="1">
    <source>
        <dbReference type="EMBL" id="KAL3687571.1"/>
    </source>
</evidence>
<protein>
    <submittedName>
        <fullName evidence="1">Uncharacterized protein</fullName>
    </submittedName>
</protein>
<comment type="caution">
    <text evidence="1">The sequence shown here is derived from an EMBL/GenBank/DDBJ whole genome shotgun (WGS) entry which is preliminary data.</text>
</comment>
<evidence type="ECO:0000313" key="2">
    <source>
        <dbReference type="Proteomes" id="UP001633002"/>
    </source>
</evidence>
<dbReference type="EMBL" id="JBJQOH010000004">
    <property type="protein sequence ID" value="KAL3687571.1"/>
    <property type="molecule type" value="Genomic_DNA"/>
</dbReference>
<dbReference type="Proteomes" id="UP001633002">
    <property type="component" value="Unassembled WGS sequence"/>
</dbReference>
<dbReference type="PANTHER" id="PTHR14187:SF5">
    <property type="entry name" value="HEAT SHOCK 70 KDA PROTEIN 12A"/>
    <property type="match status" value="1"/>
</dbReference>
<accession>A0ABD3H9R2</accession>
<dbReference type="AlphaFoldDB" id="A0ABD3H9R2"/>
<organism evidence="1 2">
    <name type="scientific">Riccia sorocarpa</name>
    <dbReference type="NCBI Taxonomy" id="122646"/>
    <lineage>
        <taxon>Eukaryota</taxon>
        <taxon>Viridiplantae</taxon>
        <taxon>Streptophyta</taxon>
        <taxon>Embryophyta</taxon>
        <taxon>Marchantiophyta</taxon>
        <taxon>Marchantiopsida</taxon>
        <taxon>Marchantiidae</taxon>
        <taxon>Marchantiales</taxon>
        <taxon>Ricciaceae</taxon>
        <taxon>Riccia</taxon>
    </lineage>
</organism>
<proteinExistence type="predicted"/>
<dbReference type="PANTHER" id="PTHR14187">
    <property type="entry name" value="ALPHA KINASE/ELONGATION FACTOR 2 KINASE"/>
    <property type="match status" value="1"/>
</dbReference>